<dbReference type="Proteomes" id="UP000183971">
    <property type="component" value="Unassembled WGS sequence"/>
</dbReference>
<comment type="caution">
    <text evidence="2">The sequence shown here is derived from an EMBL/GenBank/DDBJ whole genome shotgun (WGS) entry which is preliminary data.</text>
</comment>
<keyword evidence="3" id="KW-1185">Reference proteome</keyword>
<organism evidence="2 3">
    <name type="scientific">Fusarium proliferatum (strain ET1)</name>
    <name type="common">Orchid endophyte fungus</name>
    <dbReference type="NCBI Taxonomy" id="1227346"/>
    <lineage>
        <taxon>Eukaryota</taxon>
        <taxon>Fungi</taxon>
        <taxon>Dikarya</taxon>
        <taxon>Ascomycota</taxon>
        <taxon>Pezizomycotina</taxon>
        <taxon>Sordariomycetes</taxon>
        <taxon>Hypocreomycetidae</taxon>
        <taxon>Hypocreales</taxon>
        <taxon>Nectriaceae</taxon>
        <taxon>Fusarium</taxon>
        <taxon>Fusarium fujikuroi species complex</taxon>
    </lineage>
</organism>
<evidence type="ECO:0000313" key="2">
    <source>
        <dbReference type="EMBL" id="CZR32073.1"/>
    </source>
</evidence>
<accession>A0A1L7V309</accession>
<name>A0A1L7V309_FUSPR</name>
<protein>
    <submittedName>
        <fullName evidence="2">Uncharacterized protein</fullName>
    </submittedName>
</protein>
<dbReference type="AlphaFoldDB" id="A0A1L7V309"/>
<dbReference type="RefSeq" id="XP_031074401.1">
    <property type="nucleotide sequence ID" value="XM_031232927.1"/>
</dbReference>
<proteinExistence type="predicted"/>
<evidence type="ECO:0000256" key="1">
    <source>
        <dbReference type="SAM" id="MobiDB-lite"/>
    </source>
</evidence>
<evidence type="ECO:0000313" key="3">
    <source>
        <dbReference type="Proteomes" id="UP000183971"/>
    </source>
</evidence>
<gene>
    <name evidence="2" type="ORF">FPRO_02073</name>
</gene>
<dbReference type="VEuPathDB" id="FungiDB:FPRO_02073"/>
<dbReference type="GeneID" id="42046959"/>
<reference evidence="3" key="1">
    <citation type="journal article" date="2016" name="Genome Biol. Evol.">
        <title>Comparative 'omics' of the Fusarium fujikuroi species complex highlights differences in genetic potential and metabolite synthesis.</title>
        <authorList>
            <person name="Niehaus E.-M."/>
            <person name="Muensterkoetter M."/>
            <person name="Proctor R.H."/>
            <person name="Brown D.W."/>
            <person name="Sharon A."/>
            <person name="Idan Y."/>
            <person name="Oren-Young L."/>
            <person name="Sieber C.M."/>
            <person name="Novak O."/>
            <person name="Pencik A."/>
            <person name="Tarkowska D."/>
            <person name="Hromadova K."/>
            <person name="Freeman S."/>
            <person name="Maymon M."/>
            <person name="Elazar M."/>
            <person name="Youssef S.A."/>
            <person name="El-Shabrawy E.S.M."/>
            <person name="Shalaby A.B.A."/>
            <person name="Houterman P."/>
            <person name="Brock N.L."/>
            <person name="Burkhardt I."/>
            <person name="Tsavkelova E.A."/>
            <person name="Dickschat J.S."/>
            <person name="Galuszka P."/>
            <person name="Gueldener U."/>
            <person name="Tudzynski B."/>
        </authorList>
    </citation>
    <scope>NUCLEOTIDE SEQUENCE [LARGE SCALE GENOMIC DNA]</scope>
    <source>
        <strain evidence="3">ET1</strain>
    </source>
</reference>
<dbReference type="EMBL" id="FJOF01000001">
    <property type="protein sequence ID" value="CZR32073.1"/>
    <property type="molecule type" value="Genomic_DNA"/>
</dbReference>
<feature type="region of interest" description="Disordered" evidence="1">
    <location>
        <begin position="1"/>
        <end position="29"/>
    </location>
</feature>
<sequence length="380" mass="42591">MAHYSSQPPPLPKIEASQSVSIPKNAQRARREIPTLQAVEEPETQNLPTLCSSEDTLLRLGHLLQSFHCGRVPIDLLTRACEPKMTWSSAGEVVEKHPGEGEVPEWLVDFYQANKPWLRDLGQEPPNRIFKIISDNNIRYLQARGDGSPISGHEQHSPLVNERKLAHVRIAMALHAFPSINSEIIGEEIVDRLMDTAKTSVLPLLSSLTEADIQDWLLPERLDEREQFLYSLFEFTYQAIHALGVDHPSIPLGLPRRILKVISGSTLENSIILYKVMAEALGTLSFQVSRPQLLNMLHTLAHTDIRTNAMILYTLSMLLPDDTILAGTGAVTERLSNALPNWRALSPTDRSTMEFLTETHRHCTASSFRNISNMTKLSCS</sequence>